<dbReference type="Proteomes" id="UP000077115">
    <property type="component" value="Unassembled WGS sequence"/>
</dbReference>
<dbReference type="OrthoDB" id="2015405at2759"/>
<evidence type="ECO:0000259" key="2">
    <source>
        <dbReference type="SMART" id="SM00903"/>
    </source>
</evidence>
<dbReference type="eggNOG" id="ENOG502RYSQ">
    <property type="taxonomic scope" value="Eukaryota"/>
</dbReference>
<dbReference type="Gene3D" id="2.30.110.10">
    <property type="entry name" value="Electron Transport, Fmn-binding Protein, Chain A"/>
    <property type="match status" value="1"/>
</dbReference>
<protein>
    <recommendedName>
        <fullName evidence="2">Flavin reductase like domain-containing protein</fullName>
    </recommendedName>
</protein>
<sequence>MASMLLRSCRNINSYLPHTRLSPINTPSIILHRTISSTVVEGNLRQLMRQVPQPVVIVTACDTTATPHQSRAMTCSSFTSVSLTPPIVSFAIRHPSSMSPLLHRSSNFAVHLLSKQQISLSVAFSSPSTQTNFAAFSHHLDDGGTGLPILHGSLSVLICQAEQSLQMGDHEVWFGRVKRIVPGLGVSKNHPKMDPLLYYESSYRSIGDEVFLDAFEKGTLSFDEWTHRAHLRMAWNYLREADGCLDKAIPRVKEGIFRYNAANIQRVKTGYNETITIFFLNLVVKAVDADKKLDGDNSDFLDFLGRHPHLEEFEIIFKYYSKERLYSSEAKAAFVSPDLQPMPLH</sequence>
<proteinExistence type="predicted"/>
<dbReference type="STRING" id="403673.A0A177WPU2"/>
<evidence type="ECO:0000313" key="3">
    <source>
        <dbReference type="EMBL" id="OAJ42113.1"/>
    </source>
</evidence>
<dbReference type="SUPFAM" id="SSF50475">
    <property type="entry name" value="FMN-binding split barrel"/>
    <property type="match status" value="1"/>
</dbReference>
<feature type="domain" description="Flavin reductase like" evidence="2">
    <location>
        <begin position="48"/>
        <end position="205"/>
    </location>
</feature>
<evidence type="ECO:0000313" key="4">
    <source>
        <dbReference type="Proteomes" id="UP000077115"/>
    </source>
</evidence>
<organism evidence="3 4">
    <name type="scientific">Batrachochytrium dendrobatidis (strain JEL423)</name>
    <dbReference type="NCBI Taxonomy" id="403673"/>
    <lineage>
        <taxon>Eukaryota</taxon>
        <taxon>Fungi</taxon>
        <taxon>Fungi incertae sedis</taxon>
        <taxon>Chytridiomycota</taxon>
        <taxon>Chytridiomycota incertae sedis</taxon>
        <taxon>Chytridiomycetes</taxon>
        <taxon>Rhizophydiales</taxon>
        <taxon>Rhizophydiales incertae sedis</taxon>
        <taxon>Batrachochytrium</taxon>
    </lineage>
</organism>
<dbReference type="InterPro" id="IPR002563">
    <property type="entry name" value="Flavin_Rdtase-like_dom"/>
</dbReference>
<dbReference type="AlphaFoldDB" id="A0A177WPU2"/>
<dbReference type="InterPro" id="IPR012349">
    <property type="entry name" value="Split_barrel_FMN-bd"/>
</dbReference>
<dbReference type="PANTHER" id="PTHR30466:SF1">
    <property type="entry name" value="FMN REDUCTASE (NADH) RUTF"/>
    <property type="match status" value="1"/>
</dbReference>
<reference evidence="3 4" key="2">
    <citation type="submission" date="2016-05" db="EMBL/GenBank/DDBJ databases">
        <title>Lineage-specific infection strategies underlie the spectrum of fungal disease in amphibians.</title>
        <authorList>
            <person name="Cuomo C.A."/>
            <person name="Farrer R.A."/>
            <person name="James T."/>
            <person name="Longcore J."/>
            <person name="Birren B."/>
        </authorList>
    </citation>
    <scope>NUCLEOTIDE SEQUENCE [LARGE SCALE GENOMIC DNA]</scope>
    <source>
        <strain evidence="3 4">JEL423</strain>
    </source>
</reference>
<dbReference type="VEuPathDB" id="FungiDB:BDEG_25614"/>
<accession>A0A177WPU2</accession>
<name>A0A177WPU2_BATDL</name>
<dbReference type="Pfam" id="PF01613">
    <property type="entry name" value="Flavin_Reduct"/>
    <property type="match status" value="1"/>
</dbReference>
<dbReference type="GO" id="GO:0042602">
    <property type="term" value="F:riboflavin reductase (NADPH) activity"/>
    <property type="evidence" value="ECO:0007669"/>
    <property type="project" value="TreeGrafter"/>
</dbReference>
<keyword evidence="1" id="KW-0560">Oxidoreductase</keyword>
<dbReference type="EMBL" id="DS022307">
    <property type="protein sequence ID" value="OAJ42113.1"/>
    <property type="molecule type" value="Genomic_DNA"/>
</dbReference>
<dbReference type="SMART" id="SM00903">
    <property type="entry name" value="Flavin_Reduct"/>
    <property type="match status" value="1"/>
</dbReference>
<reference evidence="3 4" key="1">
    <citation type="submission" date="2006-10" db="EMBL/GenBank/DDBJ databases">
        <title>The Genome Sequence of Batrachochytrium dendrobatidis JEL423.</title>
        <authorList>
            <consortium name="The Broad Institute Genome Sequencing Platform"/>
            <person name="Birren B."/>
            <person name="Lander E."/>
            <person name="Galagan J."/>
            <person name="Cuomo C."/>
            <person name="Devon K."/>
            <person name="Jaffe D."/>
            <person name="Butler J."/>
            <person name="Alvarez P."/>
            <person name="Gnerre S."/>
            <person name="Grabherr M."/>
            <person name="Kleber M."/>
            <person name="Mauceli E."/>
            <person name="Brockman W."/>
            <person name="Young S."/>
            <person name="LaButti K."/>
            <person name="Sykes S."/>
            <person name="DeCaprio D."/>
            <person name="Crawford M."/>
            <person name="Koehrsen M."/>
            <person name="Engels R."/>
            <person name="Montgomery P."/>
            <person name="Pearson M."/>
            <person name="Howarth C."/>
            <person name="Larson L."/>
            <person name="White J."/>
            <person name="O'Leary S."/>
            <person name="Kodira C."/>
            <person name="Zeng Q."/>
            <person name="Yandava C."/>
            <person name="Alvarado L."/>
            <person name="Longcore J."/>
            <person name="James T."/>
        </authorList>
    </citation>
    <scope>NUCLEOTIDE SEQUENCE [LARGE SCALE GENOMIC DNA]</scope>
    <source>
        <strain evidence="3 4">JEL423</strain>
    </source>
</reference>
<dbReference type="PANTHER" id="PTHR30466">
    <property type="entry name" value="FLAVIN REDUCTASE"/>
    <property type="match status" value="1"/>
</dbReference>
<dbReference type="GO" id="GO:0010181">
    <property type="term" value="F:FMN binding"/>
    <property type="evidence" value="ECO:0007669"/>
    <property type="project" value="InterPro"/>
</dbReference>
<evidence type="ECO:0000256" key="1">
    <source>
        <dbReference type="ARBA" id="ARBA00023002"/>
    </source>
</evidence>
<gene>
    <name evidence="3" type="ORF">BDEG_25614</name>
</gene>
<dbReference type="InterPro" id="IPR050268">
    <property type="entry name" value="NADH-dep_flavin_reductase"/>
</dbReference>